<name>A0AA88NLC3_TACVA</name>
<dbReference type="InterPro" id="IPR000436">
    <property type="entry name" value="Sushi_SCR_CCP_dom"/>
</dbReference>
<dbReference type="CDD" id="cd00033">
    <property type="entry name" value="CCP"/>
    <property type="match status" value="5"/>
</dbReference>
<dbReference type="Proteomes" id="UP001187315">
    <property type="component" value="Unassembled WGS sequence"/>
</dbReference>
<reference evidence="8" key="1">
    <citation type="submission" date="2023-08" db="EMBL/GenBank/DDBJ databases">
        <title>Pelteobagrus vachellii genome.</title>
        <authorList>
            <person name="Liu H."/>
        </authorList>
    </citation>
    <scope>NUCLEOTIDE SEQUENCE</scope>
    <source>
        <strain evidence="8">PRFRI_2022a</strain>
        <tissue evidence="8">Muscle</tissue>
    </source>
</reference>
<evidence type="ECO:0000259" key="7">
    <source>
        <dbReference type="PROSITE" id="PS50923"/>
    </source>
</evidence>
<sequence length="495" mass="55859">MKIFILVFSVCSCLTVRGIKSCLSPSVPNAEPTNDLKLFYISGETVRFECNSGYGFEGTRYAVCDNGKWRLPVCKNASCTAPHVANAKPEKKLESSYASGHTVRFVCDRNYEFEETSYAVCDDGTWWLPVCKEKTWCIPPHVPNAQPTQELKESYPPDSTLRFQCNVAYEFKGISDVAVCKDGKWNLPECKRKRYSCDPPPRVDYGMIKQPYQDAFEHGQRLEYVCAKGYEPSGDKYSTCSNGKWTNTIKCEKITCPKPPQVQHTEAEELKNSYDIGETIRFRCRPSYEFDGSEIAECVDGSWRLPVCRPRRVSWCNQPRVQNGHHAGRLVSSYATGSSVKFVCDDGYEFEGTHYARCDKGQWTLPVCKQAVTGGHAVSDKKDPSLSGLDCGTRPLIENGDIIEQQGGNKLLVQCKVLYKRVGPEQVTCDSGVWTQLPVCKPPCKLDRTRFNSQYHPDVYLQEGETKTFYCPIGYYSYSITIRCTNGEAVYGHCH</sequence>
<feature type="disulfide bond" evidence="5">
    <location>
        <begin position="197"/>
        <end position="240"/>
    </location>
</feature>
<feature type="domain" description="Sushi" evidence="7">
    <location>
        <begin position="254"/>
        <end position="310"/>
    </location>
</feature>
<proteinExistence type="predicted"/>
<evidence type="ECO:0000256" key="2">
    <source>
        <dbReference type="ARBA" id="ARBA00022659"/>
    </source>
</evidence>
<dbReference type="AlphaFoldDB" id="A0AA88NLC3"/>
<dbReference type="EMBL" id="JAVHJS010000004">
    <property type="protein sequence ID" value="KAK2860861.1"/>
    <property type="molecule type" value="Genomic_DNA"/>
</dbReference>
<feature type="chain" id="PRO_5041646891" description="Sushi domain-containing protein" evidence="6">
    <location>
        <begin position="19"/>
        <end position="495"/>
    </location>
</feature>
<keyword evidence="3 6" id="KW-0732">Signal</keyword>
<evidence type="ECO:0000256" key="6">
    <source>
        <dbReference type="SAM" id="SignalP"/>
    </source>
</evidence>
<feature type="disulfide bond" evidence="5">
    <location>
        <begin position="137"/>
        <end position="180"/>
    </location>
</feature>
<dbReference type="InterPro" id="IPR051503">
    <property type="entry name" value="ComplSys_Reg/VirEntry_Med"/>
</dbReference>
<evidence type="ECO:0000313" key="9">
    <source>
        <dbReference type="Proteomes" id="UP001187315"/>
    </source>
</evidence>
<evidence type="ECO:0000256" key="4">
    <source>
        <dbReference type="ARBA" id="ARBA00023157"/>
    </source>
</evidence>
<gene>
    <name evidence="8" type="ORF">Q7C36_005027</name>
</gene>
<dbReference type="PROSITE" id="PS50923">
    <property type="entry name" value="SUSHI"/>
    <property type="match status" value="7"/>
</dbReference>
<feature type="domain" description="Sushi" evidence="7">
    <location>
        <begin position="20"/>
        <end position="76"/>
    </location>
</feature>
<evidence type="ECO:0000256" key="5">
    <source>
        <dbReference type="PROSITE-ProRule" id="PRU00302"/>
    </source>
</evidence>
<dbReference type="InterPro" id="IPR035976">
    <property type="entry name" value="Sushi/SCR/CCP_sf"/>
</dbReference>
<comment type="caution">
    <text evidence="8">The sequence shown here is derived from an EMBL/GenBank/DDBJ whole genome shotgun (WGS) entry which is preliminary data.</text>
</comment>
<keyword evidence="9" id="KW-1185">Reference proteome</keyword>
<dbReference type="Pfam" id="PF00084">
    <property type="entry name" value="Sushi"/>
    <property type="match status" value="7"/>
</dbReference>
<dbReference type="PANTHER" id="PTHR45785:SF2">
    <property type="entry name" value="COMPLEMENT FACTOR H-RELATED"/>
    <property type="match status" value="1"/>
</dbReference>
<keyword evidence="2 5" id="KW-0768">Sushi</keyword>
<keyword evidence="4 5" id="KW-1015">Disulfide bond</keyword>
<organism evidence="8 9">
    <name type="scientific">Tachysurus vachellii</name>
    <name type="common">Darkbarbel catfish</name>
    <name type="synonym">Pelteobagrus vachellii</name>
    <dbReference type="NCBI Taxonomy" id="175792"/>
    <lineage>
        <taxon>Eukaryota</taxon>
        <taxon>Metazoa</taxon>
        <taxon>Chordata</taxon>
        <taxon>Craniata</taxon>
        <taxon>Vertebrata</taxon>
        <taxon>Euteleostomi</taxon>
        <taxon>Actinopterygii</taxon>
        <taxon>Neopterygii</taxon>
        <taxon>Teleostei</taxon>
        <taxon>Ostariophysi</taxon>
        <taxon>Siluriformes</taxon>
        <taxon>Bagridae</taxon>
        <taxon>Tachysurus</taxon>
    </lineage>
</organism>
<comment type="caution">
    <text evidence="5">Lacks conserved residue(s) required for the propagation of feature annotation.</text>
</comment>
<feature type="domain" description="Sushi" evidence="7">
    <location>
        <begin position="389"/>
        <end position="442"/>
    </location>
</feature>
<accession>A0AA88NLC3</accession>
<comment type="subcellular location">
    <subcellularLocation>
        <location evidence="1">Virion</location>
    </subcellularLocation>
</comment>
<feature type="domain" description="Sushi" evidence="7">
    <location>
        <begin position="314"/>
        <end position="370"/>
    </location>
</feature>
<dbReference type="Gene3D" id="2.10.70.10">
    <property type="entry name" value="Complement Module, domain 1"/>
    <property type="match status" value="7"/>
</dbReference>
<dbReference type="PANTHER" id="PTHR45785">
    <property type="entry name" value="COMPLEMENT FACTOR H-RELATED"/>
    <property type="match status" value="1"/>
</dbReference>
<evidence type="ECO:0000256" key="1">
    <source>
        <dbReference type="ARBA" id="ARBA00004328"/>
    </source>
</evidence>
<protein>
    <recommendedName>
        <fullName evidence="7">Sushi domain-containing protein</fullName>
    </recommendedName>
</protein>
<feature type="domain" description="Sushi" evidence="7">
    <location>
        <begin position="195"/>
        <end position="253"/>
    </location>
</feature>
<feature type="signal peptide" evidence="6">
    <location>
        <begin position="1"/>
        <end position="18"/>
    </location>
</feature>
<evidence type="ECO:0000313" key="8">
    <source>
        <dbReference type="EMBL" id="KAK2860861.1"/>
    </source>
</evidence>
<feature type="domain" description="Sushi" evidence="7">
    <location>
        <begin position="135"/>
        <end position="192"/>
    </location>
</feature>
<dbReference type="SUPFAM" id="SSF57535">
    <property type="entry name" value="Complement control module/SCR domain"/>
    <property type="match status" value="7"/>
</dbReference>
<evidence type="ECO:0000256" key="3">
    <source>
        <dbReference type="ARBA" id="ARBA00022729"/>
    </source>
</evidence>
<feature type="domain" description="Sushi" evidence="7">
    <location>
        <begin position="77"/>
        <end position="133"/>
    </location>
</feature>
<dbReference type="SMART" id="SM00032">
    <property type="entry name" value="CCP"/>
    <property type="match status" value="7"/>
</dbReference>